<evidence type="ECO:0000256" key="1">
    <source>
        <dbReference type="SAM" id="MobiDB-lite"/>
    </source>
</evidence>
<reference evidence="3" key="1">
    <citation type="submission" date="2020-07" db="EMBL/GenBank/DDBJ databases">
        <authorList>
            <person name="Lin J."/>
        </authorList>
    </citation>
    <scope>NUCLEOTIDE SEQUENCE</scope>
</reference>
<gene>
    <name evidence="3" type="ORF">CB5_LOCUS22882</name>
</gene>
<dbReference type="EMBL" id="LR862134">
    <property type="protein sequence ID" value="CAD1839671.1"/>
    <property type="molecule type" value="Genomic_DNA"/>
</dbReference>
<keyword evidence="2" id="KW-0732">Signal</keyword>
<dbReference type="PANTHER" id="PTHR46686:SF4">
    <property type="entry name" value="GLYCOSYLTRANSFERASE FAMILY 4 PROTEIN"/>
    <property type="match status" value="1"/>
</dbReference>
<organism evidence="3">
    <name type="scientific">Ananas comosus var. bracteatus</name>
    <name type="common">red pineapple</name>
    <dbReference type="NCBI Taxonomy" id="296719"/>
    <lineage>
        <taxon>Eukaryota</taxon>
        <taxon>Viridiplantae</taxon>
        <taxon>Streptophyta</taxon>
        <taxon>Embryophyta</taxon>
        <taxon>Tracheophyta</taxon>
        <taxon>Spermatophyta</taxon>
        <taxon>Magnoliopsida</taxon>
        <taxon>Liliopsida</taxon>
        <taxon>Poales</taxon>
        <taxon>Bromeliaceae</taxon>
        <taxon>Bromelioideae</taxon>
        <taxon>Ananas</taxon>
    </lineage>
</organism>
<feature type="region of interest" description="Disordered" evidence="1">
    <location>
        <begin position="318"/>
        <end position="353"/>
    </location>
</feature>
<feature type="signal peptide" evidence="2">
    <location>
        <begin position="1"/>
        <end position="22"/>
    </location>
</feature>
<name>A0A6V7Q9K1_ANACO</name>
<feature type="chain" id="PRO_5028232640" evidence="2">
    <location>
        <begin position="23"/>
        <end position="499"/>
    </location>
</feature>
<feature type="compositionally biased region" description="Low complexity" evidence="1">
    <location>
        <begin position="153"/>
        <end position="173"/>
    </location>
</feature>
<protein>
    <submittedName>
        <fullName evidence="3">Uncharacterized protein</fullName>
    </submittedName>
</protein>
<feature type="region of interest" description="Disordered" evidence="1">
    <location>
        <begin position="148"/>
        <end position="203"/>
    </location>
</feature>
<feature type="region of interest" description="Disordered" evidence="1">
    <location>
        <begin position="103"/>
        <end position="128"/>
    </location>
</feature>
<accession>A0A6V7Q9K1</accession>
<dbReference type="AlphaFoldDB" id="A0A6V7Q9K1"/>
<evidence type="ECO:0000256" key="2">
    <source>
        <dbReference type="SAM" id="SignalP"/>
    </source>
</evidence>
<sequence>MVVSRLLLLAFFFCCSCCSVSSFKNPNSNLLLPTHKKLSIHGGCRDLPPPLPPPLRHLLPHLPLLPLLVRSRSSFSSSSSSSPSCRIELSEFWVPPDLPTRKDKCIGTAPPSTSSPSPRVEHPVLPLRSPAPKTLKLAVFVKRWPSRRLSGDSSATPSPSTSPSPAAATRSTSSPPPPVQLLQRCHHRSGAPHSQPDLPPLPATKAGYIDQPLAWAQFQAENARGGRQFDVVHTESVALRHSRARNLSNLAASWHGIAYETIHSDVIQELLRSASPGQPSAVPADRLARVVDEVRFFRDYKHTWPPATTWATCCAGSTWSPRTASTSSSTESTTASTTRTPRAATGSGEKSASPTIPRWLYTAILVAGDGPWGSRYKELGPNMLVLGPWIRPGWRASTTPWTCDDVWRAGRRHVVCEHNQVADRQPELGYTFHPTVESLKESLCRIWKDGRVVLKEKGGNARNRAVNLFTATKMASAYERLFLCISEGGGVKGSSNKVL</sequence>
<dbReference type="PANTHER" id="PTHR46686">
    <property type="entry name" value="GLYCOSYLTRANSFERASE"/>
    <property type="match status" value="1"/>
</dbReference>
<evidence type="ECO:0000313" key="3">
    <source>
        <dbReference type="EMBL" id="CAD1839671.1"/>
    </source>
</evidence>
<feature type="compositionally biased region" description="Low complexity" evidence="1">
    <location>
        <begin position="318"/>
        <end position="345"/>
    </location>
</feature>
<proteinExistence type="predicted"/>